<proteinExistence type="predicted"/>
<comment type="caution">
    <text evidence="1">The sequence shown here is derived from an EMBL/GenBank/DDBJ whole genome shotgun (WGS) entry which is preliminary data.</text>
</comment>
<accession>A0ABW6Q7W3</accession>
<dbReference type="EMBL" id="JBHVZQ010000013">
    <property type="protein sequence ID" value="MFF1275142.1"/>
    <property type="molecule type" value="Genomic_DNA"/>
</dbReference>
<organism evidence="1 2">
    <name type="scientific">Streptomyces marokkonensis</name>
    <dbReference type="NCBI Taxonomy" id="324855"/>
    <lineage>
        <taxon>Bacteria</taxon>
        <taxon>Bacillati</taxon>
        <taxon>Actinomycetota</taxon>
        <taxon>Actinomycetes</taxon>
        <taxon>Kitasatosporales</taxon>
        <taxon>Streptomycetaceae</taxon>
        <taxon>Streptomyces</taxon>
    </lineage>
</organism>
<name>A0ABW6Q7W3_9ACTN</name>
<reference evidence="1 2" key="1">
    <citation type="submission" date="2024-09" db="EMBL/GenBank/DDBJ databases">
        <title>The Natural Products Discovery Center: Release of the First 8490 Sequenced Strains for Exploring Actinobacteria Biosynthetic Diversity.</title>
        <authorList>
            <person name="Kalkreuter E."/>
            <person name="Kautsar S.A."/>
            <person name="Yang D."/>
            <person name="Bader C.D."/>
            <person name="Teijaro C.N."/>
            <person name="Fluegel L."/>
            <person name="Davis C.M."/>
            <person name="Simpson J.R."/>
            <person name="Lauterbach L."/>
            <person name="Steele A.D."/>
            <person name="Gui C."/>
            <person name="Meng S."/>
            <person name="Li G."/>
            <person name="Viehrig K."/>
            <person name="Ye F."/>
            <person name="Su P."/>
            <person name="Kiefer A.F."/>
            <person name="Nichols A."/>
            <person name="Cepeda A.J."/>
            <person name="Yan W."/>
            <person name="Fan B."/>
            <person name="Jiang Y."/>
            <person name="Adhikari A."/>
            <person name="Zheng C.-J."/>
            <person name="Schuster L."/>
            <person name="Cowan T.M."/>
            <person name="Smanski M.J."/>
            <person name="Chevrette M.G."/>
            <person name="De Carvalho L.P.S."/>
            <person name="Shen B."/>
        </authorList>
    </citation>
    <scope>NUCLEOTIDE SEQUENCE [LARGE SCALE GENOMIC DNA]</scope>
    <source>
        <strain evidence="1 2">NPDC058328</strain>
    </source>
</reference>
<protein>
    <submittedName>
        <fullName evidence="1">Uncharacterized protein</fullName>
    </submittedName>
</protein>
<gene>
    <name evidence="1" type="ORF">ACFVZC_17270</name>
</gene>
<dbReference type="Proteomes" id="UP001601627">
    <property type="component" value="Unassembled WGS sequence"/>
</dbReference>
<dbReference type="RefSeq" id="WP_388235495.1">
    <property type="nucleotide sequence ID" value="NZ_JBHVZQ010000013.1"/>
</dbReference>
<sequence length="111" mass="11199">MQDFMSLGADASGREVLVQRGGAIEGAATLEAASALHAVVATILEAGQGGDAELAALVAPLTDALGDVLGLFQRDNRAGAVQAMWRALGAEAGQADVTALRDALRASTQQP</sequence>
<evidence type="ECO:0000313" key="2">
    <source>
        <dbReference type="Proteomes" id="UP001601627"/>
    </source>
</evidence>
<keyword evidence="2" id="KW-1185">Reference proteome</keyword>
<evidence type="ECO:0000313" key="1">
    <source>
        <dbReference type="EMBL" id="MFF1275142.1"/>
    </source>
</evidence>